<keyword evidence="7 12" id="KW-1133">Transmembrane helix</keyword>
<keyword evidence="14" id="KW-0132">Cell division</keyword>
<gene>
    <name evidence="12" type="primary">yidC</name>
    <name evidence="14" type="ORF">FPFC_060100</name>
</gene>
<keyword evidence="8 12" id="KW-0472">Membrane</keyword>
<dbReference type="NCBIfam" id="TIGR03592">
    <property type="entry name" value="yidC_oxa1_cterm"/>
    <property type="match status" value="1"/>
</dbReference>
<dbReference type="PANTHER" id="PTHR12428">
    <property type="entry name" value="OXA1"/>
    <property type="match status" value="1"/>
</dbReference>
<comment type="similarity">
    <text evidence="12">Belongs to the OXA1/ALB3/YidC family. Type 2 subfamily.</text>
</comment>
<dbReference type="Proteomes" id="UP000061227">
    <property type="component" value="Unassembled WGS sequence"/>
</dbReference>
<evidence type="ECO:0000256" key="7">
    <source>
        <dbReference type="ARBA" id="ARBA00022989"/>
    </source>
</evidence>
<evidence type="ECO:0000256" key="10">
    <source>
        <dbReference type="ARBA" id="ARBA00023186"/>
    </source>
</evidence>
<keyword evidence="10 12" id="KW-0143">Chaperone</keyword>
<keyword evidence="3 12" id="KW-1003">Cell membrane</keyword>
<dbReference type="HAMAP" id="MF_01811">
    <property type="entry name" value="YidC_type2"/>
    <property type="match status" value="1"/>
</dbReference>
<feature type="transmembrane region" description="Helical" evidence="12">
    <location>
        <begin position="208"/>
        <end position="234"/>
    </location>
</feature>
<dbReference type="GO" id="GO:0051205">
    <property type="term" value="P:protein insertion into membrane"/>
    <property type="evidence" value="ECO:0007669"/>
    <property type="project" value="TreeGrafter"/>
</dbReference>
<dbReference type="STRING" id="220714.SAMN05660469_1147"/>
<keyword evidence="2 12" id="KW-0813">Transport</keyword>
<feature type="transmembrane region" description="Helical" evidence="12">
    <location>
        <begin position="176"/>
        <end position="196"/>
    </location>
</feature>
<evidence type="ECO:0000256" key="2">
    <source>
        <dbReference type="ARBA" id="ARBA00022448"/>
    </source>
</evidence>
<feature type="transmembrane region" description="Helical" evidence="12">
    <location>
        <begin position="41"/>
        <end position="61"/>
    </location>
</feature>
<evidence type="ECO:0000256" key="11">
    <source>
        <dbReference type="ARBA" id="ARBA00023288"/>
    </source>
</evidence>
<evidence type="ECO:0000313" key="15">
    <source>
        <dbReference type="Proteomes" id="UP000061227"/>
    </source>
</evidence>
<dbReference type="InterPro" id="IPR047196">
    <property type="entry name" value="YidC_ALB_C"/>
</dbReference>
<keyword evidence="6 12" id="KW-0653">Protein transport</keyword>
<evidence type="ECO:0000259" key="13">
    <source>
        <dbReference type="Pfam" id="PF02096"/>
    </source>
</evidence>
<dbReference type="GO" id="GO:0005886">
    <property type="term" value="C:plasma membrane"/>
    <property type="evidence" value="ECO:0007669"/>
    <property type="project" value="UniProtKB-SubCell"/>
</dbReference>
<keyword evidence="14" id="KW-0131">Cell cycle</keyword>
<dbReference type="GO" id="GO:0032977">
    <property type="term" value="F:membrane insertase activity"/>
    <property type="evidence" value="ECO:0007669"/>
    <property type="project" value="InterPro"/>
</dbReference>
<dbReference type="InterPro" id="IPR028055">
    <property type="entry name" value="YidC/Oxa/ALB_C"/>
</dbReference>
<dbReference type="GO" id="GO:0015031">
    <property type="term" value="P:protein transport"/>
    <property type="evidence" value="ECO:0007669"/>
    <property type="project" value="UniProtKB-KW"/>
</dbReference>
<dbReference type="OrthoDB" id="9780552at2"/>
<dbReference type="PANTHER" id="PTHR12428:SF65">
    <property type="entry name" value="CYTOCHROME C OXIDASE ASSEMBLY PROTEIN COX18, MITOCHONDRIAL"/>
    <property type="match status" value="1"/>
</dbReference>
<evidence type="ECO:0000313" key="14">
    <source>
        <dbReference type="EMBL" id="GAP03292.1"/>
    </source>
</evidence>
<keyword evidence="9" id="KW-0564">Palmitate</keyword>
<feature type="transmembrane region" description="Helical" evidence="12">
    <location>
        <begin position="135"/>
        <end position="156"/>
    </location>
</feature>
<organism evidence="14 15">
    <name type="scientific">Fructobacillus pseudoficulneus</name>
    <dbReference type="NCBI Taxonomy" id="220714"/>
    <lineage>
        <taxon>Bacteria</taxon>
        <taxon>Bacillati</taxon>
        <taxon>Bacillota</taxon>
        <taxon>Bacilli</taxon>
        <taxon>Lactobacillales</taxon>
        <taxon>Lactobacillaceae</taxon>
        <taxon>Fructobacillus</taxon>
    </lineage>
</organism>
<keyword evidence="5 12" id="KW-0732">Signal</keyword>
<dbReference type="EMBL" id="DF968068">
    <property type="protein sequence ID" value="GAP03292.1"/>
    <property type="molecule type" value="Genomic_DNA"/>
</dbReference>
<feature type="transmembrane region" description="Helical" evidence="12">
    <location>
        <begin position="67"/>
        <end position="86"/>
    </location>
</feature>
<dbReference type="CDD" id="cd20070">
    <property type="entry name" value="5TM_YidC_Alb3"/>
    <property type="match status" value="1"/>
</dbReference>
<reference evidence="14 15" key="1">
    <citation type="journal article" date="2015" name="BMC Genomics">
        <title>Comparative genomics of Fructobacillus spp. and Leuconostoc spp. reveals niche-specific evolution of Fructobacillus spp.</title>
        <authorList>
            <person name="Endo A."/>
            <person name="Tanizawa Y."/>
            <person name="Tanaka N."/>
            <person name="Maeno S."/>
            <person name="Kumar H."/>
            <person name="Shiwa Y."/>
            <person name="Okada S."/>
            <person name="Yoshikawa H."/>
            <person name="Dicks L."/>
            <person name="Nakagawa J."/>
            <person name="Arita M."/>
        </authorList>
    </citation>
    <scope>NUCLEOTIDE SEQUENCE [LARGE SCALE GENOMIC DNA]</scope>
    <source>
        <strain evidence="14 15">DSM 15468</strain>
    </source>
</reference>
<dbReference type="PRINTS" id="PR00701">
    <property type="entry name" value="60KDINNERMP"/>
</dbReference>
<evidence type="ECO:0000256" key="8">
    <source>
        <dbReference type="ARBA" id="ARBA00023136"/>
    </source>
</evidence>
<dbReference type="RefSeq" id="WP_059378884.1">
    <property type="nucleotide sequence ID" value="NZ_DF968068.1"/>
</dbReference>
<keyword evidence="15" id="KW-1185">Reference proteome</keyword>
<feature type="transmembrane region" description="Helical" evidence="12">
    <location>
        <begin position="12"/>
        <end position="29"/>
    </location>
</feature>
<evidence type="ECO:0000256" key="1">
    <source>
        <dbReference type="ARBA" id="ARBA00004651"/>
    </source>
</evidence>
<sequence length="282" mass="31784">MARLSKWYKTIGLLPILMAVLAIVGIIAADMSYSGHVGGTGLWGGFVAIFIRSILGVSSWFSSSYGLGIIVFTILVRFVILPLMVYQIDSMKKMQGVQDEIKALQEQYPGRDAESRQLLAAAQQQLYKDRGISPFASMLPLLVQMPVLIALYQGIHNSPILRSGSFLWLNLGHQDPYYILPILAALFTFASSWLSTQANPQQNTMTKVMPFIFPFIILFTALAVPSAVSLYWVISNLFQTVQTFFLQNPFKMRKEREEAAALVKNKERMIRKATRSKKKKHR</sequence>
<dbReference type="Pfam" id="PF02096">
    <property type="entry name" value="60KD_IMP"/>
    <property type="match status" value="1"/>
</dbReference>
<evidence type="ECO:0000256" key="9">
    <source>
        <dbReference type="ARBA" id="ARBA00023139"/>
    </source>
</evidence>
<comment type="subcellular location">
    <subcellularLocation>
        <location evidence="1 12">Cell membrane</location>
        <topology evidence="1 12">Multi-pass membrane protein</topology>
    </subcellularLocation>
</comment>
<keyword evidence="11" id="KW-0449">Lipoprotein</keyword>
<evidence type="ECO:0000256" key="5">
    <source>
        <dbReference type="ARBA" id="ARBA00022729"/>
    </source>
</evidence>
<proteinExistence type="inferred from homology"/>
<dbReference type="AlphaFoldDB" id="A0A3F3GZC2"/>
<evidence type="ECO:0000256" key="3">
    <source>
        <dbReference type="ARBA" id="ARBA00022475"/>
    </source>
</evidence>
<comment type="function">
    <text evidence="12">Required for the insertion and/or proper folding and/or complex formation of integral membrane proteins into the membrane. Involved in integration of membrane proteins that insert both dependently and independently of the Sec translocase complex, as well as at least some lipoproteins.</text>
</comment>
<dbReference type="InterPro" id="IPR001708">
    <property type="entry name" value="YidC/ALB3/OXA1/COX18"/>
</dbReference>
<feature type="domain" description="Membrane insertase YidC/Oxa/ALB C-terminal" evidence="13">
    <location>
        <begin position="65"/>
        <end position="247"/>
    </location>
</feature>
<dbReference type="InterPro" id="IPR023060">
    <property type="entry name" value="YidC/YidC1/YidC2_Firmicutes"/>
</dbReference>
<evidence type="ECO:0000256" key="6">
    <source>
        <dbReference type="ARBA" id="ARBA00022927"/>
    </source>
</evidence>
<keyword evidence="4 12" id="KW-0812">Transmembrane</keyword>
<evidence type="ECO:0000256" key="12">
    <source>
        <dbReference type="HAMAP-Rule" id="MF_01811"/>
    </source>
</evidence>
<protein>
    <recommendedName>
        <fullName evidence="12">Membrane protein insertase YidC</fullName>
    </recommendedName>
    <alternativeName>
        <fullName evidence="12">Foldase YidC</fullName>
    </alternativeName>
    <alternativeName>
        <fullName evidence="12">Membrane integrase YidC</fullName>
    </alternativeName>
    <alternativeName>
        <fullName evidence="12">Membrane protein YidC</fullName>
    </alternativeName>
</protein>
<accession>A0A3F3GZC2</accession>
<dbReference type="GO" id="GO:0051301">
    <property type="term" value="P:cell division"/>
    <property type="evidence" value="ECO:0007669"/>
    <property type="project" value="UniProtKB-KW"/>
</dbReference>
<name>A0A3F3GZC2_9LACO</name>
<evidence type="ECO:0000256" key="4">
    <source>
        <dbReference type="ARBA" id="ARBA00022692"/>
    </source>
</evidence>